<evidence type="ECO:0000256" key="2">
    <source>
        <dbReference type="ARBA" id="ARBA00022448"/>
    </source>
</evidence>
<evidence type="ECO:0000313" key="8">
    <source>
        <dbReference type="Proteomes" id="UP000553059"/>
    </source>
</evidence>
<dbReference type="GO" id="GO:0016887">
    <property type="term" value="F:ATP hydrolysis activity"/>
    <property type="evidence" value="ECO:0007669"/>
    <property type="project" value="InterPro"/>
</dbReference>
<reference evidence="7 8" key="1">
    <citation type="journal article" date="2020" name="Biotechnol. Biofuels">
        <title>New insights from the biogas microbiome by comprehensive genome-resolved metagenomics of nearly 1600 species originating from multiple anaerobic digesters.</title>
        <authorList>
            <person name="Campanaro S."/>
            <person name="Treu L."/>
            <person name="Rodriguez-R L.M."/>
            <person name="Kovalovszki A."/>
            <person name="Ziels R.M."/>
            <person name="Maus I."/>
            <person name="Zhu X."/>
            <person name="Kougias P.G."/>
            <person name="Basile A."/>
            <person name="Luo G."/>
            <person name="Schluter A."/>
            <person name="Konstantinidis K.T."/>
            <person name="Angelidaki I."/>
        </authorList>
    </citation>
    <scope>NUCLEOTIDE SEQUENCE [LARGE SCALE GENOMIC DNA]</scope>
    <source>
        <strain evidence="7">AS05jafATM_4</strain>
    </source>
</reference>
<name>A0A7C7D5N0_9FIRM</name>
<evidence type="ECO:0000256" key="1">
    <source>
        <dbReference type="ARBA" id="ARBA00005417"/>
    </source>
</evidence>
<evidence type="ECO:0000256" key="5">
    <source>
        <dbReference type="ARBA" id="ARBA00022970"/>
    </source>
</evidence>
<proteinExistence type="inferred from homology"/>
<dbReference type="InterPro" id="IPR027417">
    <property type="entry name" value="P-loop_NTPase"/>
</dbReference>
<protein>
    <submittedName>
        <fullName evidence="7">ABC transporter ATP-binding protein</fullName>
    </submittedName>
</protein>
<dbReference type="SUPFAM" id="SSF52540">
    <property type="entry name" value="P-loop containing nucleoside triphosphate hydrolases"/>
    <property type="match status" value="1"/>
</dbReference>
<dbReference type="PANTHER" id="PTHR43820">
    <property type="entry name" value="HIGH-AFFINITY BRANCHED-CHAIN AMINO ACID TRANSPORT ATP-BINDING PROTEIN LIVF"/>
    <property type="match status" value="1"/>
</dbReference>
<dbReference type="EMBL" id="DUTF01000208">
    <property type="protein sequence ID" value="HHY26875.1"/>
    <property type="molecule type" value="Genomic_DNA"/>
</dbReference>
<feature type="domain" description="ABC transporter" evidence="6">
    <location>
        <begin position="2"/>
        <end position="236"/>
    </location>
</feature>
<dbReference type="GO" id="GO:0015658">
    <property type="term" value="F:branched-chain amino acid transmembrane transporter activity"/>
    <property type="evidence" value="ECO:0007669"/>
    <property type="project" value="TreeGrafter"/>
</dbReference>
<dbReference type="PROSITE" id="PS50893">
    <property type="entry name" value="ABC_TRANSPORTER_2"/>
    <property type="match status" value="1"/>
</dbReference>
<dbReference type="Gene3D" id="3.40.50.300">
    <property type="entry name" value="P-loop containing nucleotide triphosphate hydrolases"/>
    <property type="match status" value="1"/>
</dbReference>
<dbReference type="InterPro" id="IPR017871">
    <property type="entry name" value="ABC_transporter-like_CS"/>
</dbReference>
<dbReference type="InterPro" id="IPR052156">
    <property type="entry name" value="BCAA_Transport_ATP-bd_LivF"/>
</dbReference>
<evidence type="ECO:0000313" key="7">
    <source>
        <dbReference type="EMBL" id="HHY26875.1"/>
    </source>
</evidence>
<dbReference type="InterPro" id="IPR003439">
    <property type="entry name" value="ABC_transporter-like_ATP-bd"/>
</dbReference>
<evidence type="ECO:0000256" key="3">
    <source>
        <dbReference type="ARBA" id="ARBA00022741"/>
    </source>
</evidence>
<keyword evidence="4 7" id="KW-0067">ATP-binding</keyword>
<dbReference type="PANTHER" id="PTHR43820:SF4">
    <property type="entry name" value="HIGH-AFFINITY BRANCHED-CHAIN AMINO ACID TRANSPORT ATP-BINDING PROTEIN LIVF"/>
    <property type="match status" value="1"/>
</dbReference>
<keyword evidence="5" id="KW-0029">Amino-acid transport</keyword>
<keyword evidence="3" id="KW-0547">Nucleotide-binding</keyword>
<dbReference type="Pfam" id="PF00005">
    <property type="entry name" value="ABC_tran"/>
    <property type="match status" value="1"/>
</dbReference>
<evidence type="ECO:0000259" key="6">
    <source>
        <dbReference type="PROSITE" id="PS50893"/>
    </source>
</evidence>
<keyword evidence="2" id="KW-0813">Transport</keyword>
<dbReference type="CDD" id="cd03224">
    <property type="entry name" value="ABC_TM1139_LivF_branched"/>
    <property type="match status" value="1"/>
</dbReference>
<organism evidence="7 8">
    <name type="scientific">Desulfitobacterium dehalogenans</name>
    <dbReference type="NCBI Taxonomy" id="36854"/>
    <lineage>
        <taxon>Bacteria</taxon>
        <taxon>Bacillati</taxon>
        <taxon>Bacillota</taxon>
        <taxon>Clostridia</taxon>
        <taxon>Eubacteriales</taxon>
        <taxon>Desulfitobacteriaceae</taxon>
        <taxon>Desulfitobacterium</taxon>
    </lineage>
</organism>
<dbReference type="SMART" id="SM00382">
    <property type="entry name" value="AAA"/>
    <property type="match status" value="1"/>
</dbReference>
<dbReference type="AlphaFoldDB" id="A0A7C7D5N0"/>
<dbReference type="GO" id="GO:0015807">
    <property type="term" value="P:L-amino acid transport"/>
    <property type="evidence" value="ECO:0007669"/>
    <property type="project" value="TreeGrafter"/>
</dbReference>
<comment type="caution">
    <text evidence="7">The sequence shown here is derived from an EMBL/GenBank/DDBJ whole genome shotgun (WGS) entry which is preliminary data.</text>
</comment>
<evidence type="ECO:0000256" key="4">
    <source>
        <dbReference type="ARBA" id="ARBA00022840"/>
    </source>
</evidence>
<comment type="similarity">
    <text evidence="1">Belongs to the ABC transporter superfamily.</text>
</comment>
<accession>A0A7C7D5N0</accession>
<dbReference type="InterPro" id="IPR003593">
    <property type="entry name" value="AAA+_ATPase"/>
</dbReference>
<gene>
    <name evidence="7" type="ORF">GX523_09060</name>
</gene>
<sequence>MLKIEKLNVSHGTSQVLKDVSLEVQAGEIVTIIGANGAGKSTLMGALAGIYPTSSGKITYQDQDITNKPPQAVVVLGLSLIPERREIFDALSVGDNLILGGYHRYYRDRKKIKGDLVEVLELFPALQGKEKRLAGGLSGGEQQMLAIARGLMARPKLLCLDEPSIGLAPLIVQEIFRIIQRLKQSGTTVLLVEQNAQLALAHADRAYVLERGEIVLTGTDLLHDPRVQASYLGQHKTGQGDVLSGPVH</sequence>
<dbReference type="PROSITE" id="PS00211">
    <property type="entry name" value="ABC_TRANSPORTER_1"/>
    <property type="match status" value="1"/>
</dbReference>
<dbReference type="Proteomes" id="UP000553059">
    <property type="component" value="Unassembled WGS sequence"/>
</dbReference>
<dbReference type="GO" id="GO:0005524">
    <property type="term" value="F:ATP binding"/>
    <property type="evidence" value="ECO:0007669"/>
    <property type="project" value="UniProtKB-KW"/>
</dbReference>